<keyword evidence="3" id="KW-1185">Reference proteome</keyword>
<keyword evidence="1" id="KW-0472">Membrane</keyword>
<dbReference type="KEGG" id="huw:FPZ11_12110"/>
<protein>
    <submittedName>
        <fullName evidence="2">Uncharacterized protein</fullName>
    </submittedName>
</protein>
<accession>A0A5B8M4X7</accession>
<evidence type="ECO:0000313" key="3">
    <source>
        <dbReference type="Proteomes" id="UP000320216"/>
    </source>
</evidence>
<feature type="transmembrane region" description="Helical" evidence="1">
    <location>
        <begin position="97"/>
        <end position="120"/>
    </location>
</feature>
<dbReference type="RefSeq" id="WP_146321248.1">
    <property type="nucleotide sequence ID" value="NZ_CP042305.1"/>
</dbReference>
<gene>
    <name evidence="2" type="ORF">FPZ11_12110</name>
</gene>
<dbReference type="Proteomes" id="UP000320216">
    <property type="component" value="Chromosome"/>
</dbReference>
<evidence type="ECO:0000256" key="1">
    <source>
        <dbReference type="SAM" id="Phobius"/>
    </source>
</evidence>
<organism evidence="2 3">
    <name type="scientific">Humibacter ginsenosidimutans</name>
    <dbReference type="NCBI Taxonomy" id="2599293"/>
    <lineage>
        <taxon>Bacteria</taxon>
        <taxon>Bacillati</taxon>
        <taxon>Actinomycetota</taxon>
        <taxon>Actinomycetes</taxon>
        <taxon>Micrococcales</taxon>
        <taxon>Microbacteriaceae</taxon>
        <taxon>Humibacter</taxon>
    </lineage>
</organism>
<dbReference type="EMBL" id="CP042305">
    <property type="protein sequence ID" value="QDZ15403.1"/>
    <property type="molecule type" value="Genomic_DNA"/>
</dbReference>
<sequence>MARDIVMKPPSRGPRLGRMSPFTHVLVYALLLGMIAVDYYLLSQTLTLLLRNDSQYGSIGTLMYIITAGISAAIVTIPHLIAVLIRRIESGITTRGWTVVSIALGMLWLAILTTVTIARIKAGIDTQNSGGLSGLQGAQQTTTAAGFSWTAPDTIMAFLMLGVLLTSGFLSFVTAWLTTRPLVTAVERGWRRVAKLRAYRDRLIAEQLKAAETVAQQAGEDAADLQRYQLAQTVLRQQLEQVRAQLGTQLAQRHRDPQGTSQIIHELQLRREPSQSEVPGTTN</sequence>
<feature type="transmembrane region" description="Helical" evidence="1">
    <location>
        <begin position="62"/>
        <end position="85"/>
    </location>
</feature>
<proteinExistence type="predicted"/>
<feature type="transmembrane region" description="Helical" evidence="1">
    <location>
        <begin position="155"/>
        <end position="178"/>
    </location>
</feature>
<name>A0A5B8M4X7_9MICO</name>
<evidence type="ECO:0000313" key="2">
    <source>
        <dbReference type="EMBL" id="QDZ15403.1"/>
    </source>
</evidence>
<feature type="transmembrane region" description="Helical" evidence="1">
    <location>
        <begin position="21"/>
        <end position="42"/>
    </location>
</feature>
<keyword evidence="1" id="KW-1133">Transmembrane helix</keyword>
<dbReference type="AlphaFoldDB" id="A0A5B8M4X7"/>
<keyword evidence="1" id="KW-0812">Transmembrane</keyword>
<reference evidence="2 3" key="1">
    <citation type="submission" date="2019-07" db="EMBL/GenBank/DDBJ databases">
        <title>Full genome sequence of Humibacter sp. WJ7-1.</title>
        <authorList>
            <person name="Im W.-T."/>
        </authorList>
    </citation>
    <scope>NUCLEOTIDE SEQUENCE [LARGE SCALE GENOMIC DNA]</scope>
    <source>
        <strain evidence="2 3">WJ7-1</strain>
    </source>
</reference>
<dbReference type="OrthoDB" id="4975400at2"/>